<keyword evidence="2" id="KW-1185">Reference proteome</keyword>
<evidence type="ECO:0000313" key="2">
    <source>
        <dbReference type="Proteomes" id="UP000075531"/>
    </source>
</evidence>
<comment type="caution">
    <text evidence="1">The sequence shown here is derived from an EMBL/GenBank/DDBJ whole genome shotgun (WGS) entry which is preliminary data.</text>
</comment>
<protein>
    <recommendedName>
        <fullName evidence="3">TIGR02678 family protein</fullName>
    </recommendedName>
</protein>
<sequence length="378" mass="44596">MEELRVLLEKYFIFKDNDKDTYYSIKDNYKNFKTFIKDKLGYELLIRGDFIKLEKLPGKAEGWMGIDEFDDIREYIFLMLLITFLEDKTKGEQFLLSHITDFISSNAVGEKVDWTNYRTRRSLIKVLKFALQYNIIVINDGKEEDFIRDNSVEVLYESTGLSRYMVRNFPVDIMKCKNYKDIEDFNVTFLEEEKGFIVRNRVYRRLLISPIVYNEGADDSDYIYIKKHRGIIEEDFRKYLNWDLHVHRNGALIVLGEGSRLKKMFPSNSALSDIVLHLNSKIIKLLNEGKIQRNVDDVIVLSEEEFKDIISELKCERAFGWSKEYRECSILKLMNDIIEFMKSFAMITQDENINVYPLIGKLVGDYPKDYVGGDRNGK</sequence>
<gene>
    <name evidence="1" type="ORF">CLTEP_10590</name>
</gene>
<dbReference type="Proteomes" id="UP000075531">
    <property type="component" value="Unassembled WGS sequence"/>
</dbReference>
<reference evidence="1 2" key="1">
    <citation type="submission" date="2016-02" db="EMBL/GenBank/DDBJ databases">
        <title>Genome sequence of Clostridium tepidiprofundi DSM 19306.</title>
        <authorList>
            <person name="Poehlein A."/>
            <person name="Daniel R."/>
        </authorList>
    </citation>
    <scope>NUCLEOTIDE SEQUENCE [LARGE SCALE GENOMIC DNA]</scope>
    <source>
        <strain evidence="1 2">DSM 19306</strain>
    </source>
</reference>
<proteinExistence type="predicted"/>
<evidence type="ECO:0008006" key="3">
    <source>
        <dbReference type="Google" id="ProtNLM"/>
    </source>
</evidence>
<organism evidence="1 2">
    <name type="scientific">Clostridium tepidiprofundi DSM 19306</name>
    <dbReference type="NCBI Taxonomy" id="1121338"/>
    <lineage>
        <taxon>Bacteria</taxon>
        <taxon>Bacillati</taxon>
        <taxon>Bacillota</taxon>
        <taxon>Clostridia</taxon>
        <taxon>Eubacteriales</taxon>
        <taxon>Clostridiaceae</taxon>
        <taxon>Clostridium</taxon>
    </lineage>
</organism>
<dbReference type="RefSeq" id="WP_066823617.1">
    <property type="nucleotide sequence ID" value="NZ_LTBA01000007.1"/>
</dbReference>
<dbReference type="PATRIC" id="fig|1121338.3.peg.1090"/>
<dbReference type="EMBL" id="LTBA01000007">
    <property type="protein sequence ID" value="KYH35066.1"/>
    <property type="molecule type" value="Genomic_DNA"/>
</dbReference>
<dbReference type="NCBIfam" id="TIGR02678">
    <property type="entry name" value="TIGR02678 family protein"/>
    <property type="match status" value="1"/>
</dbReference>
<accession>A0A151B5A8</accession>
<dbReference type="OrthoDB" id="1654131at2"/>
<dbReference type="STRING" id="1121338.CLTEP_10590"/>
<dbReference type="InterPro" id="IPR013494">
    <property type="entry name" value="CHP02678"/>
</dbReference>
<dbReference type="AlphaFoldDB" id="A0A151B5A8"/>
<name>A0A151B5A8_9CLOT</name>
<dbReference type="Pfam" id="PF09661">
    <property type="entry name" value="DUF2398"/>
    <property type="match status" value="1"/>
</dbReference>
<evidence type="ECO:0000313" key="1">
    <source>
        <dbReference type="EMBL" id="KYH35066.1"/>
    </source>
</evidence>